<organism evidence="10 11">
    <name type="scientific">Dendrobium thyrsiflorum</name>
    <name type="common">Pinecone-like raceme dendrobium</name>
    <name type="synonym">Orchid</name>
    <dbReference type="NCBI Taxonomy" id="117978"/>
    <lineage>
        <taxon>Eukaryota</taxon>
        <taxon>Viridiplantae</taxon>
        <taxon>Streptophyta</taxon>
        <taxon>Embryophyta</taxon>
        <taxon>Tracheophyta</taxon>
        <taxon>Spermatophyta</taxon>
        <taxon>Magnoliopsida</taxon>
        <taxon>Liliopsida</taxon>
        <taxon>Asparagales</taxon>
        <taxon>Orchidaceae</taxon>
        <taxon>Epidendroideae</taxon>
        <taxon>Malaxideae</taxon>
        <taxon>Dendrobiinae</taxon>
        <taxon>Dendrobium</taxon>
    </lineage>
</organism>
<comment type="subcellular location">
    <subcellularLocation>
        <location evidence="1">Membrane</location>
        <topology evidence="1">Multi-pass membrane protein</topology>
    </subcellularLocation>
</comment>
<dbReference type="Pfam" id="PF00168">
    <property type="entry name" value="C2"/>
    <property type="match status" value="4"/>
</dbReference>
<feature type="domain" description="C2" evidence="9">
    <location>
        <begin position="402"/>
        <end position="521"/>
    </location>
</feature>
<keyword evidence="3 8" id="KW-0812">Transmembrane</keyword>
<dbReference type="Proteomes" id="UP001552299">
    <property type="component" value="Unassembled WGS sequence"/>
</dbReference>
<dbReference type="PANTHER" id="PTHR31425">
    <property type="entry name" value="PHOSPHORIBOSYLANTHRANILATE TRANSFERASE ISOFORM 1"/>
    <property type="match status" value="1"/>
</dbReference>
<evidence type="ECO:0000256" key="2">
    <source>
        <dbReference type="ARBA" id="ARBA00007923"/>
    </source>
</evidence>
<evidence type="ECO:0000256" key="7">
    <source>
        <dbReference type="SAM" id="MobiDB-lite"/>
    </source>
</evidence>
<dbReference type="InterPro" id="IPR000008">
    <property type="entry name" value="C2_dom"/>
</dbReference>
<gene>
    <name evidence="10" type="ORF">M5K25_014729</name>
</gene>
<keyword evidence="5 8" id="KW-1133">Transmembrane helix</keyword>
<feature type="domain" description="C2" evidence="9">
    <location>
        <begin position="246"/>
        <end position="368"/>
    </location>
</feature>
<keyword evidence="11" id="KW-1185">Reference proteome</keyword>
<dbReference type="Gene3D" id="2.60.40.150">
    <property type="entry name" value="C2 domain"/>
    <property type="match status" value="4"/>
</dbReference>
<comment type="similarity">
    <text evidence="2">Belongs to the MCTP family.</text>
</comment>
<reference evidence="10 11" key="1">
    <citation type="journal article" date="2024" name="Plant Biotechnol. J.">
        <title>Dendrobium thyrsiflorum genome and its molecular insights into genes involved in important horticultural traits.</title>
        <authorList>
            <person name="Chen B."/>
            <person name="Wang J.Y."/>
            <person name="Zheng P.J."/>
            <person name="Li K.L."/>
            <person name="Liang Y.M."/>
            <person name="Chen X.F."/>
            <person name="Zhang C."/>
            <person name="Zhao X."/>
            <person name="He X."/>
            <person name="Zhang G.Q."/>
            <person name="Liu Z.J."/>
            <person name="Xu Q."/>
        </authorList>
    </citation>
    <scope>NUCLEOTIDE SEQUENCE [LARGE SCALE GENOMIC DNA]</scope>
    <source>
        <strain evidence="10">GZMU011</strain>
    </source>
</reference>
<dbReference type="AlphaFoldDB" id="A0ABD0UP29"/>
<dbReference type="InterPro" id="IPR047259">
    <property type="entry name" value="QUIRKY-like"/>
</dbReference>
<dbReference type="PANTHER" id="PTHR31425:SF35">
    <property type="entry name" value="MULTIPLE C2 DOMAIN AND TRANSMEMBRANE REGION PROTEIN 16"/>
    <property type="match status" value="1"/>
</dbReference>
<dbReference type="FunFam" id="2.60.40.150:FF:000090">
    <property type="entry name" value="C2 domain-containing protein"/>
    <property type="match status" value="1"/>
</dbReference>
<comment type="caution">
    <text evidence="10">The sequence shown here is derived from an EMBL/GenBank/DDBJ whole genome shotgun (WGS) entry which is preliminary data.</text>
</comment>
<feature type="compositionally biased region" description="Pro residues" evidence="7">
    <location>
        <begin position="226"/>
        <end position="249"/>
    </location>
</feature>
<feature type="region of interest" description="Disordered" evidence="7">
    <location>
        <begin position="144"/>
        <end position="254"/>
    </location>
</feature>
<dbReference type="PROSITE" id="PS50004">
    <property type="entry name" value="C2"/>
    <property type="match status" value="4"/>
</dbReference>
<dbReference type="SMART" id="SM00239">
    <property type="entry name" value="C2"/>
    <property type="match status" value="4"/>
</dbReference>
<evidence type="ECO:0000256" key="3">
    <source>
        <dbReference type="ARBA" id="ARBA00022692"/>
    </source>
</evidence>
<keyword evidence="6 8" id="KW-0472">Membrane</keyword>
<evidence type="ECO:0000313" key="11">
    <source>
        <dbReference type="Proteomes" id="UP001552299"/>
    </source>
</evidence>
<evidence type="ECO:0000256" key="8">
    <source>
        <dbReference type="SAM" id="Phobius"/>
    </source>
</evidence>
<evidence type="ECO:0000256" key="1">
    <source>
        <dbReference type="ARBA" id="ARBA00004141"/>
    </source>
</evidence>
<feature type="domain" description="C2" evidence="9">
    <location>
        <begin position="558"/>
        <end position="682"/>
    </location>
</feature>
<dbReference type="EMBL" id="JANQDX010000012">
    <property type="protein sequence ID" value="KAL0914385.1"/>
    <property type="molecule type" value="Genomic_DNA"/>
</dbReference>
<protein>
    <recommendedName>
        <fullName evidence="9">C2 domain-containing protein</fullName>
    </recommendedName>
</protein>
<evidence type="ECO:0000259" key="9">
    <source>
        <dbReference type="PROSITE" id="PS50004"/>
    </source>
</evidence>
<evidence type="ECO:0000256" key="6">
    <source>
        <dbReference type="ARBA" id="ARBA00023136"/>
    </source>
</evidence>
<feature type="transmembrane region" description="Helical" evidence="8">
    <location>
        <begin position="813"/>
        <end position="840"/>
    </location>
</feature>
<dbReference type="CDD" id="cd04022">
    <property type="entry name" value="C2A_MCTP_PRT_plant"/>
    <property type="match status" value="1"/>
</dbReference>
<feature type="domain" description="C2" evidence="9">
    <location>
        <begin position="1"/>
        <end position="111"/>
    </location>
</feature>
<dbReference type="Pfam" id="PF08372">
    <property type="entry name" value="PRT_C"/>
    <property type="match status" value="1"/>
</dbReference>
<keyword evidence="4" id="KW-0677">Repeat</keyword>
<proteinExistence type="inferred from homology"/>
<name>A0ABD0UP29_DENTH</name>
<feature type="compositionally biased region" description="Basic and acidic residues" evidence="7">
    <location>
        <begin position="170"/>
        <end position="183"/>
    </location>
</feature>
<dbReference type="InterPro" id="IPR035892">
    <property type="entry name" value="C2_domain_sf"/>
</dbReference>
<evidence type="ECO:0000256" key="5">
    <source>
        <dbReference type="ARBA" id="ARBA00022989"/>
    </source>
</evidence>
<evidence type="ECO:0000313" key="10">
    <source>
        <dbReference type="EMBL" id="KAL0914385.1"/>
    </source>
</evidence>
<feature type="transmembrane region" description="Helical" evidence="8">
    <location>
        <begin position="928"/>
        <end position="958"/>
    </location>
</feature>
<feature type="compositionally biased region" description="Low complexity" evidence="7">
    <location>
        <begin position="205"/>
        <end position="220"/>
    </location>
</feature>
<sequence>MAEMARKLFVEVVEARDLLPKDGMGTSSPYVVADFDGQRRRTQTICRNLNPTWNELLEFNVSSTANITGEPLEVDVFHDLRVGPSRRNNFLGRVRLDFRQFVRKGEEALIHFPLEKKSFFSWVRGDIGLRIYYDDMSVASPMAAAKKEGNPTGEAEVPPTDDDATAEKSPAAEKAADPVDAAKLETTAPPEKETNCENLPEQETEPPSTETETQAPAAPQKEATASPPPPPPPPVEAVPKLPSKPPVPEPVERSSYDLVDKMQYVFIRVVRARSLPGNSKPHVRVAANGRQATTCTARRSAFFEWDQTFAFARDPASSDSNLEISVWDHPPDAFVGDDDRYFLGGVCFDVSELPVRDLPDGPLAPQWYRLEGSGAARGGDIMLATWVGTQADESFAEAWKADAASTSRSKIYLSPKLWYLRVTLIEAQEISKPTREISLFIRATLGFQVLKTRAAFPRNGAPAWNEDLLFVTADPFSEEESLVLYLESRQGKEVAILGSAAISLASVERRVDDRKVASRWLDLPSAATGCGRRLFGGRLHVRICLDGGYHVQDEQTHATSDNRPSARQLWRPAVGTIDIGVIGCRGLLPMKAVDGKGTTDAFAVAKYGPKWARTRTVADSFDPAWNEQFNWPVFDTATVLTIVVFDDVTGGSKESAASCRPLGRIRIRISTLETNRSYRCFYPLLLLLPSGLKRIGEIEIAMRFTRTVSQFDLLHVYTLPILPAMHHIHPIGYPQRESLRIAAARISAAHLARAEPSLRREVVMWTLEASDPAFSMRRVRANWGRIAAAMSWVGNGVRWMSEIREWRNPTATIMAHVAALLLMWFPDLIVSAVAVHLGFVGIWRYRRRPKVPAAGLAARESEAEGAEREELDEEFDAVPSVKGEETVRARYERMRAVGTRLQAMLGDAAAQAERVQALLSWRDPRATAVFVAGCFVLAVVMYMMPAKMVAVVAAFYFMRHPVFRGPMPPAATNFFRRLPSLAERII</sequence>
<accession>A0ABD0UP29</accession>
<dbReference type="GO" id="GO:0016020">
    <property type="term" value="C:membrane"/>
    <property type="evidence" value="ECO:0007669"/>
    <property type="project" value="UniProtKB-SubCell"/>
</dbReference>
<dbReference type="InterPro" id="IPR013583">
    <property type="entry name" value="MCTP_C"/>
</dbReference>
<evidence type="ECO:0000256" key="4">
    <source>
        <dbReference type="ARBA" id="ARBA00022737"/>
    </source>
</evidence>
<dbReference type="SUPFAM" id="SSF49562">
    <property type="entry name" value="C2 domain (Calcium/lipid-binding domain, CaLB)"/>
    <property type="match status" value="4"/>
</dbReference>